<organism evidence="1 2">
    <name type="scientific">Dillenia turbinata</name>
    <dbReference type="NCBI Taxonomy" id="194707"/>
    <lineage>
        <taxon>Eukaryota</taxon>
        <taxon>Viridiplantae</taxon>
        <taxon>Streptophyta</taxon>
        <taxon>Embryophyta</taxon>
        <taxon>Tracheophyta</taxon>
        <taxon>Spermatophyta</taxon>
        <taxon>Magnoliopsida</taxon>
        <taxon>eudicotyledons</taxon>
        <taxon>Gunneridae</taxon>
        <taxon>Pentapetalae</taxon>
        <taxon>Dilleniales</taxon>
        <taxon>Dilleniaceae</taxon>
        <taxon>Dillenia</taxon>
    </lineage>
</organism>
<keyword evidence="2" id="KW-1185">Reference proteome</keyword>
<accession>A0AAN8V339</accession>
<evidence type="ECO:0000313" key="1">
    <source>
        <dbReference type="EMBL" id="KAK6927563.1"/>
    </source>
</evidence>
<evidence type="ECO:0000313" key="2">
    <source>
        <dbReference type="Proteomes" id="UP001370490"/>
    </source>
</evidence>
<comment type="caution">
    <text evidence="1">The sequence shown here is derived from an EMBL/GenBank/DDBJ whole genome shotgun (WGS) entry which is preliminary data.</text>
</comment>
<proteinExistence type="predicted"/>
<protein>
    <submittedName>
        <fullName evidence="1">Uncharacterized protein</fullName>
    </submittedName>
</protein>
<gene>
    <name evidence="1" type="ORF">RJ641_006154</name>
</gene>
<dbReference type="AlphaFoldDB" id="A0AAN8V339"/>
<dbReference type="Proteomes" id="UP001370490">
    <property type="component" value="Unassembled WGS sequence"/>
</dbReference>
<dbReference type="EMBL" id="JBAMMX010000014">
    <property type="protein sequence ID" value="KAK6927563.1"/>
    <property type="molecule type" value="Genomic_DNA"/>
</dbReference>
<name>A0AAN8V339_9MAGN</name>
<sequence>MRKRKAVAGHDLGDFRGSWQPKLQFTGKLSNAGAIQWVSTRISRISSTLLAGDADSIGLVEADPSAAISLDATSMATFPYIRVVSSNFKA</sequence>
<reference evidence="1 2" key="1">
    <citation type="submission" date="2023-12" db="EMBL/GenBank/DDBJ databases">
        <title>A high-quality genome assembly for Dillenia turbinata (Dilleniales).</title>
        <authorList>
            <person name="Chanderbali A."/>
        </authorList>
    </citation>
    <scope>NUCLEOTIDE SEQUENCE [LARGE SCALE GENOMIC DNA]</scope>
    <source>
        <strain evidence="1">LSX21</strain>
        <tissue evidence="1">Leaf</tissue>
    </source>
</reference>